<gene>
    <name evidence="3" type="ORF">GYMLUDRAFT_65449</name>
</gene>
<dbReference type="EMBL" id="KN834939">
    <property type="protein sequence ID" value="KIK50020.1"/>
    <property type="molecule type" value="Genomic_DNA"/>
</dbReference>
<evidence type="ECO:0000256" key="1">
    <source>
        <dbReference type="SAM" id="Coils"/>
    </source>
</evidence>
<accession>A0A0D0AIS8</accession>
<keyword evidence="4" id="KW-1185">Reference proteome</keyword>
<reference evidence="3 4" key="1">
    <citation type="submission" date="2014-04" db="EMBL/GenBank/DDBJ databases">
        <title>Evolutionary Origins and Diversification of the Mycorrhizal Mutualists.</title>
        <authorList>
            <consortium name="DOE Joint Genome Institute"/>
            <consortium name="Mycorrhizal Genomics Consortium"/>
            <person name="Kohler A."/>
            <person name="Kuo A."/>
            <person name="Nagy L.G."/>
            <person name="Floudas D."/>
            <person name="Copeland A."/>
            <person name="Barry K.W."/>
            <person name="Cichocki N."/>
            <person name="Veneault-Fourrey C."/>
            <person name="LaButti K."/>
            <person name="Lindquist E.A."/>
            <person name="Lipzen A."/>
            <person name="Lundell T."/>
            <person name="Morin E."/>
            <person name="Murat C."/>
            <person name="Riley R."/>
            <person name="Ohm R."/>
            <person name="Sun H."/>
            <person name="Tunlid A."/>
            <person name="Henrissat B."/>
            <person name="Grigoriev I.V."/>
            <person name="Hibbett D.S."/>
            <person name="Martin F."/>
        </authorList>
    </citation>
    <scope>NUCLEOTIDE SEQUENCE [LARGE SCALE GENOMIC DNA]</scope>
    <source>
        <strain evidence="3 4">FD-317 M1</strain>
    </source>
</reference>
<organism evidence="3 4">
    <name type="scientific">Collybiopsis luxurians FD-317 M1</name>
    <dbReference type="NCBI Taxonomy" id="944289"/>
    <lineage>
        <taxon>Eukaryota</taxon>
        <taxon>Fungi</taxon>
        <taxon>Dikarya</taxon>
        <taxon>Basidiomycota</taxon>
        <taxon>Agaricomycotina</taxon>
        <taxon>Agaricomycetes</taxon>
        <taxon>Agaricomycetidae</taxon>
        <taxon>Agaricales</taxon>
        <taxon>Marasmiineae</taxon>
        <taxon>Omphalotaceae</taxon>
        <taxon>Collybiopsis</taxon>
        <taxon>Collybiopsis luxurians</taxon>
    </lineage>
</organism>
<evidence type="ECO:0000256" key="2">
    <source>
        <dbReference type="SAM" id="MobiDB-lite"/>
    </source>
</evidence>
<feature type="region of interest" description="Disordered" evidence="2">
    <location>
        <begin position="477"/>
        <end position="545"/>
    </location>
</feature>
<protein>
    <submittedName>
        <fullName evidence="3">Uncharacterized protein</fullName>
    </submittedName>
</protein>
<sequence length="545" mass="59257">MVFPATATGNRVSIEQEIARLEYQIDEQTRKLGTVRRNNIKQIQRSITTRQEKVDMLKKQLAQSAGEPIPTREQQIIQTTNTELFNRPGWSSDLSDVDGGEENNCNDFDLVPLNAFAQRNELEFNGSLSKMEAFVKGIPQPDSKRQEILTVSEDSDPQLIMQHKQTESDHLVNNRDTLDANGYSSPMLAISSKAPPISFKNPTRDSIGQLESIEPNPKGTSPLMGIDERVGDILDQAMGRNNTSLSSSGPVKTKPFISGAGLSEGAQSLMIGWKYLRNWSTNGSTNLNPGATSSDTPGMHPNAASILDSPSDSIVGDPSYPSLTGTRPSALSTYDIRTANDPMNISALSDSISVQEVLTPAVSQAENLLSDETNNVLSPPKHLTQPEDILFINPSPVTNPSLAPPQPTNLAFGNLPSPQEPPALASPELTNLQSSQDNNHEKDETTSTSNLSFDLHALNCDYRHNKIVEIPPESSSKICELTSSPKPPNKPLSTSPLTLPLPTEESPLRTILSGGPSTVRSWSEFLPPPPESLTPLFESNSHAWD</sequence>
<feature type="compositionally biased region" description="Low complexity" evidence="2">
    <location>
        <begin position="491"/>
        <end position="505"/>
    </location>
</feature>
<evidence type="ECO:0000313" key="4">
    <source>
        <dbReference type="Proteomes" id="UP000053593"/>
    </source>
</evidence>
<evidence type="ECO:0000313" key="3">
    <source>
        <dbReference type="EMBL" id="KIK50020.1"/>
    </source>
</evidence>
<feature type="coiled-coil region" evidence="1">
    <location>
        <begin position="11"/>
        <end position="38"/>
    </location>
</feature>
<keyword evidence="1" id="KW-0175">Coiled coil</keyword>
<dbReference type="AlphaFoldDB" id="A0A0D0AIS8"/>
<name>A0A0D0AIS8_9AGAR</name>
<feature type="region of interest" description="Disordered" evidence="2">
    <location>
        <begin position="395"/>
        <end position="427"/>
    </location>
</feature>
<feature type="region of interest" description="Disordered" evidence="2">
    <location>
        <begin position="194"/>
        <end position="222"/>
    </location>
</feature>
<dbReference type="Proteomes" id="UP000053593">
    <property type="component" value="Unassembled WGS sequence"/>
</dbReference>
<proteinExistence type="predicted"/>
<dbReference type="HOGENOM" id="CLU_499709_0_0_1"/>